<proteinExistence type="inferred from homology"/>
<dbReference type="PROSITE" id="PS00531">
    <property type="entry name" value="RNASE_T2_2"/>
    <property type="match status" value="1"/>
</dbReference>
<feature type="chain" id="PRO_5005188421" evidence="3">
    <location>
        <begin position="22"/>
        <end position="305"/>
    </location>
</feature>
<feature type="signal peptide" evidence="3">
    <location>
        <begin position="1"/>
        <end position="21"/>
    </location>
</feature>
<evidence type="ECO:0000256" key="1">
    <source>
        <dbReference type="ARBA" id="ARBA00007469"/>
    </source>
</evidence>
<dbReference type="InterPro" id="IPR033130">
    <property type="entry name" value="RNase_T2_His_AS_2"/>
</dbReference>
<evidence type="ECO:0000256" key="2">
    <source>
        <dbReference type="RuleBase" id="RU004328"/>
    </source>
</evidence>
<dbReference type="Gene3D" id="3.90.730.10">
    <property type="entry name" value="Ribonuclease T2-like"/>
    <property type="match status" value="1"/>
</dbReference>
<dbReference type="PANTHER" id="PTHR11240:SF22">
    <property type="entry name" value="RIBONUCLEASE T2"/>
    <property type="match status" value="1"/>
</dbReference>
<dbReference type="GO" id="GO:0005576">
    <property type="term" value="C:extracellular region"/>
    <property type="evidence" value="ECO:0007669"/>
    <property type="project" value="TreeGrafter"/>
</dbReference>
<comment type="similarity">
    <text evidence="1 2">Belongs to the RNase T2 family.</text>
</comment>
<dbReference type="GO" id="GO:0033897">
    <property type="term" value="F:ribonuclease T2 activity"/>
    <property type="evidence" value="ECO:0007669"/>
    <property type="project" value="InterPro"/>
</dbReference>
<organism evidence="4">
    <name type="scientific">Chromera velia CCMP2878</name>
    <dbReference type="NCBI Taxonomy" id="1169474"/>
    <lineage>
        <taxon>Eukaryota</taxon>
        <taxon>Sar</taxon>
        <taxon>Alveolata</taxon>
        <taxon>Colpodellida</taxon>
        <taxon>Chromeraceae</taxon>
        <taxon>Chromera</taxon>
    </lineage>
</organism>
<evidence type="ECO:0000313" key="4">
    <source>
        <dbReference type="EMBL" id="CEM11010.1"/>
    </source>
</evidence>
<dbReference type="VEuPathDB" id="CryptoDB:Cvel_16383"/>
<dbReference type="SUPFAM" id="SSF55895">
    <property type="entry name" value="Ribonuclease Rh-like"/>
    <property type="match status" value="1"/>
</dbReference>
<dbReference type="GO" id="GO:0006401">
    <property type="term" value="P:RNA catabolic process"/>
    <property type="evidence" value="ECO:0007669"/>
    <property type="project" value="TreeGrafter"/>
</dbReference>
<dbReference type="AlphaFoldDB" id="A0A0G4FCP8"/>
<keyword evidence="3" id="KW-0732">Signal</keyword>
<reference evidence="4" key="1">
    <citation type="submission" date="2014-11" db="EMBL/GenBank/DDBJ databases">
        <authorList>
            <person name="Otto D Thomas"/>
            <person name="Naeem Raeece"/>
        </authorList>
    </citation>
    <scope>NUCLEOTIDE SEQUENCE</scope>
</reference>
<dbReference type="EMBL" id="CDMZ01000287">
    <property type="protein sequence ID" value="CEM11010.1"/>
    <property type="molecule type" value="Genomic_DNA"/>
</dbReference>
<protein>
    <submittedName>
        <fullName evidence="4">Uncharacterized protein</fullName>
    </submittedName>
</protein>
<dbReference type="Pfam" id="PF00445">
    <property type="entry name" value="Ribonuclease_T2"/>
    <property type="match status" value="1"/>
</dbReference>
<name>A0A0G4FCP8_9ALVE</name>
<dbReference type="InterPro" id="IPR036430">
    <property type="entry name" value="RNase_T2-like_sf"/>
</dbReference>
<gene>
    <name evidence="4" type="ORF">Cvel_16383</name>
</gene>
<accession>A0A0G4FCP8</accession>
<dbReference type="GO" id="GO:0003723">
    <property type="term" value="F:RNA binding"/>
    <property type="evidence" value="ECO:0007669"/>
    <property type="project" value="InterPro"/>
</dbReference>
<evidence type="ECO:0000256" key="3">
    <source>
        <dbReference type="SAM" id="SignalP"/>
    </source>
</evidence>
<dbReference type="InterPro" id="IPR001568">
    <property type="entry name" value="RNase_T2-like"/>
</dbReference>
<dbReference type="PANTHER" id="PTHR11240">
    <property type="entry name" value="RIBONUCLEASE T2"/>
    <property type="match status" value="1"/>
</dbReference>
<sequence>MVKGIFSTFVAFVGTATLADAFWCPDKTCSGENVKHVTCFEGKFKSKCETKKGDPGDFDSYAIALLHVSSWCDALERDGDATATHPTGTRCKHIEVPRMTVHGLWTQYDGGFPACCGDIENERIGSGDTVPHWNDPHKFSDALHSDMLVNWIDPTDVAWNEWGSMCSIWQHEWLKHGSCAGLGAPTDTRSSYGARAYFSETMSVFHSLDESIAKVDALPGGKTVSASALQEMFPKKVELLCDNTLPEGQDRLVELRACFRKDEVTNKVGAPADCGPPSAFGALRACGDVVEIGKEFTPKDSTFLS</sequence>